<accession>A0A8T3BA88</accession>
<gene>
    <name evidence="2" type="ORF">KFK09_013647</name>
</gene>
<sequence>MLECKGLIIESDNVNIIKFIQNSLKDNKENVGKWPHQNLYFLHDFNKVVFLHASRNCNRVANCCATMALENSFFFDSSSFDHIPSLMLDLIKEECDPLITCT</sequence>
<feature type="domain" description="RNase H type-1" evidence="1">
    <location>
        <begin position="4"/>
        <end position="68"/>
    </location>
</feature>
<dbReference type="Proteomes" id="UP000829196">
    <property type="component" value="Unassembled WGS sequence"/>
</dbReference>
<proteinExistence type="predicted"/>
<organism evidence="2 3">
    <name type="scientific">Dendrobium nobile</name>
    <name type="common">Orchid</name>
    <dbReference type="NCBI Taxonomy" id="94219"/>
    <lineage>
        <taxon>Eukaryota</taxon>
        <taxon>Viridiplantae</taxon>
        <taxon>Streptophyta</taxon>
        <taxon>Embryophyta</taxon>
        <taxon>Tracheophyta</taxon>
        <taxon>Spermatophyta</taxon>
        <taxon>Magnoliopsida</taxon>
        <taxon>Liliopsida</taxon>
        <taxon>Asparagales</taxon>
        <taxon>Orchidaceae</taxon>
        <taxon>Epidendroideae</taxon>
        <taxon>Malaxideae</taxon>
        <taxon>Dendrobiinae</taxon>
        <taxon>Dendrobium</taxon>
    </lineage>
</organism>
<name>A0A8T3BA88_DENNO</name>
<dbReference type="OrthoDB" id="10463531at2759"/>
<dbReference type="AlphaFoldDB" id="A0A8T3BA88"/>
<keyword evidence="3" id="KW-1185">Reference proteome</keyword>
<dbReference type="GO" id="GO:0003676">
    <property type="term" value="F:nucleic acid binding"/>
    <property type="evidence" value="ECO:0007669"/>
    <property type="project" value="InterPro"/>
</dbReference>
<dbReference type="GO" id="GO:0004523">
    <property type="term" value="F:RNA-DNA hybrid ribonuclease activity"/>
    <property type="evidence" value="ECO:0007669"/>
    <property type="project" value="InterPro"/>
</dbReference>
<evidence type="ECO:0000313" key="2">
    <source>
        <dbReference type="EMBL" id="KAI0507522.1"/>
    </source>
</evidence>
<dbReference type="EMBL" id="JAGYWB010000010">
    <property type="protein sequence ID" value="KAI0507522.1"/>
    <property type="molecule type" value="Genomic_DNA"/>
</dbReference>
<comment type="caution">
    <text evidence="2">The sequence shown here is derived from an EMBL/GenBank/DDBJ whole genome shotgun (WGS) entry which is preliminary data.</text>
</comment>
<dbReference type="InterPro" id="IPR036397">
    <property type="entry name" value="RNaseH_sf"/>
</dbReference>
<dbReference type="InterPro" id="IPR002156">
    <property type="entry name" value="RNaseH_domain"/>
</dbReference>
<evidence type="ECO:0000259" key="1">
    <source>
        <dbReference type="Pfam" id="PF13456"/>
    </source>
</evidence>
<dbReference type="Pfam" id="PF13456">
    <property type="entry name" value="RVT_3"/>
    <property type="match status" value="1"/>
</dbReference>
<reference evidence="2" key="1">
    <citation type="journal article" date="2022" name="Front. Genet.">
        <title>Chromosome-Scale Assembly of the Dendrobium nobile Genome Provides Insights Into the Molecular Mechanism of the Biosynthesis of the Medicinal Active Ingredient of Dendrobium.</title>
        <authorList>
            <person name="Xu Q."/>
            <person name="Niu S.-C."/>
            <person name="Li K.-L."/>
            <person name="Zheng P.-J."/>
            <person name="Zhang X.-J."/>
            <person name="Jia Y."/>
            <person name="Liu Y."/>
            <person name="Niu Y.-X."/>
            <person name="Yu L.-H."/>
            <person name="Chen D.-F."/>
            <person name="Zhang G.-Q."/>
        </authorList>
    </citation>
    <scope>NUCLEOTIDE SEQUENCE</scope>
    <source>
        <tissue evidence="2">Leaf</tissue>
    </source>
</reference>
<dbReference type="Gene3D" id="3.30.420.10">
    <property type="entry name" value="Ribonuclease H-like superfamily/Ribonuclease H"/>
    <property type="match status" value="1"/>
</dbReference>
<evidence type="ECO:0000313" key="3">
    <source>
        <dbReference type="Proteomes" id="UP000829196"/>
    </source>
</evidence>
<protein>
    <recommendedName>
        <fullName evidence="1">RNase H type-1 domain-containing protein</fullName>
    </recommendedName>
</protein>